<gene>
    <name evidence="1" type="ORF">PACLA_8A019272</name>
</gene>
<dbReference type="Proteomes" id="UP001152795">
    <property type="component" value="Unassembled WGS sequence"/>
</dbReference>
<dbReference type="EMBL" id="CACRXK020035769">
    <property type="protein sequence ID" value="CAB4044669.1"/>
    <property type="molecule type" value="Genomic_DNA"/>
</dbReference>
<proteinExistence type="predicted"/>
<dbReference type="OrthoDB" id="5244787at2759"/>
<dbReference type="Pfam" id="PF00078">
    <property type="entry name" value="RVT_1"/>
    <property type="match status" value="1"/>
</dbReference>
<comment type="caution">
    <text evidence="1">The sequence shown here is derived from an EMBL/GenBank/DDBJ whole genome shotgun (WGS) entry which is preliminary data.</text>
</comment>
<sequence>MLKLREAIFAFKCLKGLAPLYLCEKLHVRSDVHGVITRQKNILDIPMYRSAAGQRTFHYRAVSLWNSLPQSLKNIDTWTQFKVEYKLDGVASSWAPVTSGVPQGSIVGPVLFAIFINDLPNVLPDKTSAALYADDTKVYKSIKSENDCQIVQHALASFECWSHENNLDFNQSKCKKELLRVDKEKDLGVCVSANFNWDVHVHTVTGKANKIHGMLKRTCPLLRDKTVQRTLYRLLDLNYVTLVKSGLHTLSNSSLESKASKEEPPRGYYNPSMAK</sequence>
<dbReference type="PANTHER" id="PTHR33332">
    <property type="entry name" value="REVERSE TRANSCRIPTASE DOMAIN-CONTAINING PROTEIN"/>
    <property type="match status" value="1"/>
</dbReference>
<dbReference type="InterPro" id="IPR000477">
    <property type="entry name" value="RT_dom"/>
</dbReference>
<organism evidence="1 2">
    <name type="scientific">Paramuricea clavata</name>
    <name type="common">Red gorgonian</name>
    <name type="synonym">Violescent sea-whip</name>
    <dbReference type="NCBI Taxonomy" id="317549"/>
    <lineage>
        <taxon>Eukaryota</taxon>
        <taxon>Metazoa</taxon>
        <taxon>Cnidaria</taxon>
        <taxon>Anthozoa</taxon>
        <taxon>Octocorallia</taxon>
        <taxon>Malacalcyonacea</taxon>
        <taxon>Plexauridae</taxon>
        <taxon>Paramuricea</taxon>
    </lineage>
</organism>
<protein>
    <submittedName>
        <fullName evidence="1">Uncharacterized protein</fullName>
    </submittedName>
</protein>
<evidence type="ECO:0000313" key="1">
    <source>
        <dbReference type="EMBL" id="CAB4044669.1"/>
    </source>
</evidence>
<keyword evidence="2" id="KW-1185">Reference proteome</keyword>
<dbReference type="PROSITE" id="PS50878">
    <property type="entry name" value="RT_POL"/>
    <property type="match status" value="1"/>
</dbReference>
<name>A0A7D9KIC8_PARCT</name>
<accession>A0A7D9KIC8</accession>
<evidence type="ECO:0000313" key="2">
    <source>
        <dbReference type="Proteomes" id="UP001152795"/>
    </source>
</evidence>
<reference evidence="1" key="1">
    <citation type="submission" date="2020-04" db="EMBL/GenBank/DDBJ databases">
        <authorList>
            <person name="Alioto T."/>
            <person name="Alioto T."/>
            <person name="Gomez Garrido J."/>
        </authorList>
    </citation>
    <scope>NUCLEOTIDE SEQUENCE</scope>
    <source>
        <strain evidence="1">A484AB</strain>
    </source>
</reference>
<dbReference type="AlphaFoldDB" id="A0A7D9KIC8"/>